<reference evidence="1" key="1">
    <citation type="submission" date="2025-08" db="UniProtKB">
        <authorList>
            <consortium name="Ensembl"/>
        </authorList>
    </citation>
    <scope>IDENTIFICATION</scope>
</reference>
<organism evidence="1 2">
    <name type="scientific">Spermophilus dauricus</name>
    <name type="common">Daurian ground squirrel</name>
    <dbReference type="NCBI Taxonomy" id="99837"/>
    <lineage>
        <taxon>Eukaryota</taxon>
        <taxon>Metazoa</taxon>
        <taxon>Chordata</taxon>
        <taxon>Craniata</taxon>
        <taxon>Vertebrata</taxon>
        <taxon>Euteleostomi</taxon>
        <taxon>Mammalia</taxon>
        <taxon>Eutheria</taxon>
        <taxon>Euarchontoglires</taxon>
        <taxon>Glires</taxon>
        <taxon>Rodentia</taxon>
        <taxon>Sciuromorpha</taxon>
        <taxon>Sciuridae</taxon>
        <taxon>Xerinae</taxon>
        <taxon>Marmotini</taxon>
        <taxon>Spermophilus</taxon>
    </lineage>
</organism>
<keyword evidence="2" id="KW-1185">Reference proteome</keyword>
<dbReference type="InterPro" id="IPR032675">
    <property type="entry name" value="LRR_dom_sf"/>
</dbReference>
<dbReference type="Proteomes" id="UP000694422">
    <property type="component" value="Unplaced"/>
</dbReference>
<dbReference type="AlphaFoldDB" id="A0A8C9PJT0"/>
<accession>A0A8C9PJT0</accession>
<dbReference type="Ensembl" id="ENSSDAT00000010679.1">
    <property type="protein sequence ID" value="ENSSDAP00000009404.1"/>
    <property type="gene ID" value="ENSSDAG00000008561.1"/>
</dbReference>
<dbReference type="SUPFAM" id="SSF52047">
    <property type="entry name" value="RNI-like"/>
    <property type="match status" value="1"/>
</dbReference>
<dbReference type="Gene3D" id="3.80.10.10">
    <property type="entry name" value="Ribonuclease Inhibitor"/>
    <property type="match status" value="1"/>
</dbReference>
<name>A0A8C9PJT0_SPEDA</name>
<reference evidence="1" key="2">
    <citation type="submission" date="2025-09" db="UniProtKB">
        <authorList>
            <consortium name="Ensembl"/>
        </authorList>
    </citation>
    <scope>IDENTIFICATION</scope>
</reference>
<proteinExistence type="predicted"/>
<sequence length="114" mass="12706">MRENINNRISAMGARHLGLGLRVNQTLRILVVSRNPMQTEGCSHLLKSVRDNPASALELLDFSDMQVNREFDDLDSSVKVEILSGLCIKTGAPRVDYKKELLPVFRPPPTSICS</sequence>
<evidence type="ECO:0000313" key="2">
    <source>
        <dbReference type="Proteomes" id="UP000694422"/>
    </source>
</evidence>
<evidence type="ECO:0000313" key="1">
    <source>
        <dbReference type="Ensembl" id="ENSSDAP00000009404.1"/>
    </source>
</evidence>
<protein>
    <submittedName>
        <fullName evidence="1">Uncharacterized protein</fullName>
    </submittedName>
</protein>